<organism evidence="1 2">
    <name type="scientific">Lasius platythorax</name>
    <dbReference type="NCBI Taxonomy" id="488582"/>
    <lineage>
        <taxon>Eukaryota</taxon>
        <taxon>Metazoa</taxon>
        <taxon>Ecdysozoa</taxon>
        <taxon>Arthropoda</taxon>
        <taxon>Hexapoda</taxon>
        <taxon>Insecta</taxon>
        <taxon>Pterygota</taxon>
        <taxon>Neoptera</taxon>
        <taxon>Endopterygota</taxon>
        <taxon>Hymenoptera</taxon>
        <taxon>Apocrita</taxon>
        <taxon>Aculeata</taxon>
        <taxon>Formicoidea</taxon>
        <taxon>Formicidae</taxon>
        <taxon>Formicinae</taxon>
        <taxon>Lasius</taxon>
        <taxon>Lasius</taxon>
    </lineage>
</organism>
<accession>A0AAV2NUF1</accession>
<gene>
    <name evidence="1" type="ORF">LPLAT_LOCUS9709</name>
</gene>
<dbReference type="AlphaFoldDB" id="A0AAV2NUF1"/>
<protein>
    <submittedName>
        <fullName evidence="1">Uncharacterized protein</fullName>
    </submittedName>
</protein>
<proteinExistence type="predicted"/>
<reference evidence="1" key="1">
    <citation type="submission" date="2024-04" db="EMBL/GenBank/DDBJ databases">
        <authorList>
            <consortium name="Molecular Ecology Group"/>
        </authorList>
    </citation>
    <scope>NUCLEOTIDE SEQUENCE</scope>
</reference>
<evidence type="ECO:0000313" key="2">
    <source>
        <dbReference type="Proteomes" id="UP001497644"/>
    </source>
</evidence>
<name>A0AAV2NUF1_9HYME</name>
<sequence length="157" mass="16916">MVRATSSVPLSIVKTLTSDSVACLSKSKYTWVFCPWMESVFLWGYHGVRPRGRLRVDPRCSSIGGESCVTSGMVTLKMCVNGPVSSSIIASLKFPCGSEECSLGVAFLCFSGTTSPVVTSWGDAVILRTRHGGQELVVVHVIESNGFFLLIEICDSN</sequence>
<dbReference type="Proteomes" id="UP001497644">
    <property type="component" value="Chromosome 5"/>
</dbReference>
<dbReference type="EMBL" id="OZ034828">
    <property type="protein sequence ID" value="CAL1683982.1"/>
    <property type="molecule type" value="Genomic_DNA"/>
</dbReference>
<evidence type="ECO:0000313" key="1">
    <source>
        <dbReference type="EMBL" id="CAL1683982.1"/>
    </source>
</evidence>
<keyword evidence="2" id="KW-1185">Reference proteome</keyword>